<feature type="domain" description="RNA polymerase sigma factor 70 region 4 type 2" evidence="6">
    <location>
        <begin position="143"/>
        <end position="187"/>
    </location>
</feature>
<evidence type="ECO:0000256" key="1">
    <source>
        <dbReference type="ARBA" id="ARBA00010641"/>
    </source>
</evidence>
<dbReference type="Pfam" id="PF04542">
    <property type="entry name" value="Sigma70_r2"/>
    <property type="match status" value="1"/>
</dbReference>
<proteinExistence type="inferred from homology"/>
<evidence type="ECO:0000256" key="3">
    <source>
        <dbReference type="ARBA" id="ARBA00023082"/>
    </source>
</evidence>
<dbReference type="GO" id="GO:0016987">
    <property type="term" value="F:sigma factor activity"/>
    <property type="evidence" value="ECO:0007669"/>
    <property type="project" value="UniProtKB-KW"/>
</dbReference>
<organism evidence="7">
    <name type="scientific">marine sediment metagenome</name>
    <dbReference type="NCBI Taxonomy" id="412755"/>
    <lineage>
        <taxon>unclassified sequences</taxon>
        <taxon>metagenomes</taxon>
        <taxon>ecological metagenomes</taxon>
    </lineage>
</organism>
<keyword evidence="4" id="KW-0804">Transcription</keyword>
<keyword evidence="3" id="KW-0731">Sigma factor</keyword>
<evidence type="ECO:0000313" key="7">
    <source>
        <dbReference type="EMBL" id="GAF75209.1"/>
    </source>
</evidence>
<sequence length="196" mass="22643">MNLPLIGRSSAATAERKEAQAEHAAPAPCLADFSTRYRHFYPKVFAYVYGRVQEKEVSLDIVSEVFERAFSKGSTLRSDGAFEAWLFTIARNAVSSHWRKEKPAAKALHSVAWEWELTQHHRDPEQTLLEREQMAILLYHVHQLSQREQEILSLKFDAELSNQHISRVMGTSEVNVRVTLYRALHKLRDRMKSVPQ</sequence>
<evidence type="ECO:0008006" key="8">
    <source>
        <dbReference type="Google" id="ProtNLM"/>
    </source>
</evidence>
<dbReference type="InterPro" id="IPR036388">
    <property type="entry name" value="WH-like_DNA-bd_sf"/>
</dbReference>
<dbReference type="InterPro" id="IPR013249">
    <property type="entry name" value="RNA_pol_sigma70_r4_t2"/>
</dbReference>
<dbReference type="InterPro" id="IPR007627">
    <property type="entry name" value="RNA_pol_sigma70_r2"/>
</dbReference>
<comment type="similarity">
    <text evidence="1">Belongs to the sigma-70 factor family. ECF subfamily.</text>
</comment>
<gene>
    <name evidence="7" type="ORF">S01H1_17815</name>
</gene>
<dbReference type="NCBIfam" id="TIGR02937">
    <property type="entry name" value="sigma70-ECF"/>
    <property type="match status" value="1"/>
</dbReference>
<dbReference type="SUPFAM" id="SSF88946">
    <property type="entry name" value="Sigma2 domain of RNA polymerase sigma factors"/>
    <property type="match status" value="1"/>
</dbReference>
<accession>X0S2D3</accession>
<dbReference type="Pfam" id="PF08281">
    <property type="entry name" value="Sigma70_r4_2"/>
    <property type="match status" value="1"/>
</dbReference>
<dbReference type="Gene3D" id="1.10.1740.10">
    <property type="match status" value="1"/>
</dbReference>
<dbReference type="Gene3D" id="1.10.10.10">
    <property type="entry name" value="Winged helix-like DNA-binding domain superfamily/Winged helix DNA-binding domain"/>
    <property type="match status" value="1"/>
</dbReference>
<dbReference type="EMBL" id="BARS01009477">
    <property type="protein sequence ID" value="GAF75209.1"/>
    <property type="molecule type" value="Genomic_DNA"/>
</dbReference>
<feature type="domain" description="RNA polymerase sigma-70 region 2" evidence="5">
    <location>
        <begin position="37"/>
        <end position="102"/>
    </location>
</feature>
<dbReference type="AlphaFoldDB" id="X0S2D3"/>
<dbReference type="InterPro" id="IPR013324">
    <property type="entry name" value="RNA_pol_sigma_r3/r4-like"/>
</dbReference>
<comment type="caution">
    <text evidence="7">The sequence shown here is derived from an EMBL/GenBank/DDBJ whole genome shotgun (WGS) entry which is preliminary data.</text>
</comment>
<evidence type="ECO:0000259" key="5">
    <source>
        <dbReference type="Pfam" id="PF04542"/>
    </source>
</evidence>
<dbReference type="InterPro" id="IPR014284">
    <property type="entry name" value="RNA_pol_sigma-70_dom"/>
</dbReference>
<dbReference type="PANTHER" id="PTHR43133">
    <property type="entry name" value="RNA POLYMERASE ECF-TYPE SIGMA FACTO"/>
    <property type="match status" value="1"/>
</dbReference>
<dbReference type="GO" id="GO:0003677">
    <property type="term" value="F:DNA binding"/>
    <property type="evidence" value="ECO:0007669"/>
    <property type="project" value="InterPro"/>
</dbReference>
<dbReference type="InterPro" id="IPR013325">
    <property type="entry name" value="RNA_pol_sigma_r2"/>
</dbReference>
<name>X0S2D3_9ZZZZ</name>
<keyword evidence="2" id="KW-0805">Transcription regulation</keyword>
<dbReference type="PANTHER" id="PTHR43133:SF57">
    <property type="entry name" value="RNA POLYMERASE SIGMA-70 FACTOR"/>
    <property type="match status" value="1"/>
</dbReference>
<evidence type="ECO:0000256" key="2">
    <source>
        <dbReference type="ARBA" id="ARBA00023015"/>
    </source>
</evidence>
<reference evidence="7" key="1">
    <citation type="journal article" date="2014" name="Front. Microbiol.">
        <title>High frequency of phylogenetically diverse reductive dehalogenase-homologous genes in deep subseafloor sedimentary metagenomes.</title>
        <authorList>
            <person name="Kawai M."/>
            <person name="Futagami T."/>
            <person name="Toyoda A."/>
            <person name="Takaki Y."/>
            <person name="Nishi S."/>
            <person name="Hori S."/>
            <person name="Arai W."/>
            <person name="Tsubouchi T."/>
            <person name="Morono Y."/>
            <person name="Uchiyama I."/>
            <person name="Ito T."/>
            <person name="Fujiyama A."/>
            <person name="Inagaki F."/>
            <person name="Takami H."/>
        </authorList>
    </citation>
    <scope>NUCLEOTIDE SEQUENCE</scope>
    <source>
        <strain evidence="7">Expedition CK06-06</strain>
    </source>
</reference>
<evidence type="ECO:0000259" key="6">
    <source>
        <dbReference type="Pfam" id="PF08281"/>
    </source>
</evidence>
<protein>
    <recommendedName>
        <fullName evidence="8">HTH luxR-type domain-containing protein</fullName>
    </recommendedName>
</protein>
<evidence type="ECO:0000256" key="4">
    <source>
        <dbReference type="ARBA" id="ARBA00023163"/>
    </source>
</evidence>
<dbReference type="InterPro" id="IPR039425">
    <property type="entry name" value="RNA_pol_sigma-70-like"/>
</dbReference>
<dbReference type="GO" id="GO:0006352">
    <property type="term" value="P:DNA-templated transcription initiation"/>
    <property type="evidence" value="ECO:0007669"/>
    <property type="project" value="InterPro"/>
</dbReference>
<dbReference type="SUPFAM" id="SSF88659">
    <property type="entry name" value="Sigma3 and sigma4 domains of RNA polymerase sigma factors"/>
    <property type="match status" value="1"/>
</dbReference>